<protein>
    <submittedName>
        <fullName evidence="5">LacI family transcriptional regulator</fullName>
    </submittedName>
</protein>
<dbReference type="Proteomes" id="UP000232587">
    <property type="component" value="Unassembled WGS sequence"/>
</dbReference>
<keyword evidence="3" id="KW-0804">Transcription</keyword>
<dbReference type="Pfam" id="PF13377">
    <property type="entry name" value="Peripla_BP_3"/>
    <property type="match status" value="1"/>
</dbReference>
<dbReference type="Gene3D" id="1.10.260.40">
    <property type="entry name" value="lambda repressor-like DNA-binding domains"/>
    <property type="match status" value="1"/>
</dbReference>
<evidence type="ECO:0000313" key="6">
    <source>
        <dbReference type="Proteomes" id="UP000232587"/>
    </source>
</evidence>
<proteinExistence type="predicted"/>
<dbReference type="InterPro" id="IPR046335">
    <property type="entry name" value="LacI/GalR-like_sensor"/>
</dbReference>
<dbReference type="Gene3D" id="3.40.50.2300">
    <property type="match status" value="2"/>
</dbReference>
<dbReference type="GO" id="GO:0000976">
    <property type="term" value="F:transcription cis-regulatory region binding"/>
    <property type="evidence" value="ECO:0007669"/>
    <property type="project" value="TreeGrafter"/>
</dbReference>
<dbReference type="EMBL" id="PHUF01000002">
    <property type="protein sequence ID" value="PKB25897.1"/>
    <property type="molecule type" value="Genomic_DNA"/>
</dbReference>
<dbReference type="InterPro" id="IPR028082">
    <property type="entry name" value="Peripla_BP_I"/>
</dbReference>
<sequence>MSERSNIRDVAAKAGVAVKTVSRVLNGHPYVSAETRERVEMAMRELDFRPSIAARILSGAKSNQIALIYDNHSPYYMFQIQKGCWDRCHEEGIRLLAQPVDVSDPRVGEEVRGLISETHVDGIVLSSPVTDCEPVLRTLDALDIPFVRISPGTNRSLTSSVFMDDTQAADDMTTHLINLGHRRIGFIKGHPNHMASDDRLFGYRRALDRAGIAFEPALVCEGEFDFDSGVRGGMALLDLKVPPTAIFAANDDMAAGVLALAHDRNLDLPGDLSVAGFDDTTLARTVWPPLTTIHQPMAELARTATDILITGGDITHRRLPHALVERASVAPPNRIVS</sequence>
<evidence type="ECO:0000313" key="5">
    <source>
        <dbReference type="EMBL" id="PKB25897.1"/>
    </source>
</evidence>
<dbReference type="PROSITE" id="PS50932">
    <property type="entry name" value="HTH_LACI_2"/>
    <property type="match status" value="1"/>
</dbReference>
<dbReference type="PANTHER" id="PTHR30146">
    <property type="entry name" value="LACI-RELATED TRANSCRIPTIONAL REPRESSOR"/>
    <property type="match status" value="1"/>
</dbReference>
<evidence type="ECO:0000259" key="4">
    <source>
        <dbReference type="PROSITE" id="PS50932"/>
    </source>
</evidence>
<dbReference type="Pfam" id="PF00356">
    <property type="entry name" value="LacI"/>
    <property type="match status" value="1"/>
</dbReference>
<dbReference type="CDD" id="cd01392">
    <property type="entry name" value="HTH_LacI"/>
    <property type="match status" value="1"/>
</dbReference>
<dbReference type="OrthoDB" id="7939625at2"/>
<dbReference type="CDD" id="cd01545">
    <property type="entry name" value="PBP1_SalR"/>
    <property type="match status" value="1"/>
</dbReference>
<dbReference type="SUPFAM" id="SSF53822">
    <property type="entry name" value="Periplasmic binding protein-like I"/>
    <property type="match status" value="1"/>
</dbReference>
<evidence type="ECO:0000256" key="2">
    <source>
        <dbReference type="ARBA" id="ARBA00023125"/>
    </source>
</evidence>
<evidence type="ECO:0000256" key="3">
    <source>
        <dbReference type="ARBA" id="ARBA00023163"/>
    </source>
</evidence>
<dbReference type="GO" id="GO:0003700">
    <property type="term" value="F:DNA-binding transcription factor activity"/>
    <property type="evidence" value="ECO:0007669"/>
    <property type="project" value="TreeGrafter"/>
</dbReference>
<gene>
    <name evidence="5" type="ORF">B0I00_1105</name>
</gene>
<feature type="domain" description="HTH lacI-type" evidence="4">
    <location>
        <begin position="5"/>
        <end position="59"/>
    </location>
</feature>
<dbReference type="AlphaFoldDB" id="A0A2N0I3Y7"/>
<name>A0A2N0I3Y7_9SPHN</name>
<dbReference type="SUPFAM" id="SSF47413">
    <property type="entry name" value="lambda repressor-like DNA-binding domains"/>
    <property type="match status" value="1"/>
</dbReference>
<evidence type="ECO:0000256" key="1">
    <source>
        <dbReference type="ARBA" id="ARBA00023015"/>
    </source>
</evidence>
<dbReference type="SMART" id="SM00354">
    <property type="entry name" value="HTH_LACI"/>
    <property type="match status" value="1"/>
</dbReference>
<dbReference type="PANTHER" id="PTHR30146:SF153">
    <property type="entry name" value="LACTOSE OPERON REPRESSOR"/>
    <property type="match status" value="1"/>
</dbReference>
<keyword evidence="2" id="KW-0238">DNA-binding</keyword>
<keyword evidence="1" id="KW-0805">Transcription regulation</keyword>
<accession>A0A2N0I3Y7</accession>
<dbReference type="InterPro" id="IPR000843">
    <property type="entry name" value="HTH_LacI"/>
</dbReference>
<comment type="caution">
    <text evidence="5">The sequence shown here is derived from an EMBL/GenBank/DDBJ whole genome shotgun (WGS) entry which is preliminary data.</text>
</comment>
<dbReference type="RefSeq" id="WP_100866285.1">
    <property type="nucleotide sequence ID" value="NZ_PHUF01000002.1"/>
</dbReference>
<organism evidence="5 6">
    <name type="scientific">Novosphingobium kunmingense</name>
    <dbReference type="NCBI Taxonomy" id="1211806"/>
    <lineage>
        <taxon>Bacteria</taxon>
        <taxon>Pseudomonadati</taxon>
        <taxon>Pseudomonadota</taxon>
        <taxon>Alphaproteobacteria</taxon>
        <taxon>Sphingomonadales</taxon>
        <taxon>Sphingomonadaceae</taxon>
        <taxon>Novosphingobium</taxon>
    </lineage>
</organism>
<dbReference type="InterPro" id="IPR010982">
    <property type="entry name" value="Lambda_DNA-bd_dom_sf"/>
</dbReference>
<reference evidence="5 6" key="1">
    <citation type="submission" date="2017-11" db="EMBL/GenBank/DDBJ databases">
        <title>Genomic Encyclopedia of Type Strains, Phase III (KMG-III): the genomes of soil and plant-associated and newly described type strains.</title>
        <authorList>
            <person name="Whitman W."/>
        </authorList>
    </citation>
    <scope>NUCLEOTIDE SEQUENCE [LARGE SCALE GENOMIC DNA]</scope>
    <source>
        <strain evidence="5 6">CGMCC 1.12274</strain>
    </source>
</reference>
<keyword evidence="6" id="KW-1185">Reference proteome</keyword>